<feature type="transmembrane region" description="Helical" evidence="8">
    <location>
        <begin position="157"/>
        <end position="178"/>
    </location>
</feature>
<dbReference type="InterPro" id="IPR000715">
    <property type="entry name" value="Glycosyl_transferase_4"/>
</dbReference>
<dbReference type="PANTHER" id="PTHR22926:SF3">
    <property type="entry name" value="UNDECAPRENYL-PHOSPHATE ALPHA-N-ACETYLGLUCOSAMINYL 1-PHOSPHATE TRANSFERASE"/>
    <property type="match status" value="1"/>
</dbReference>
<evidence type="ECO:0000256" key="2">
    <source>
        <dbReference type="ARBA" id="ARBA00022475"/>
    </source>
</evidence>
<keyword evidence="10" id="KW-1185">Reference proteome</keyword>
<dbReference type="GO" id="GO:0009103">
    <property type="term" value="P:lipopolysaccharide biosynthetic process"/>
    <property type="evidence" value="ECO:0007669"/>
    <property type="project" value="TreeGrafter"/>
</dbReference>
<dbReference type="GO" id="GO:0071555">
    <property type="term" value="P:cell wall organization"/>
    <property type="evidence" value="ECO:0007669"/>
    <property type="project" value="TreeGrafter"/>
</dbReference>
<evidence type="ECO:0000256" key="5">
    <source>
        <dbReference type="ARBA" id="ARBA00022989"/>
    </source>
</evidence>
<evidence type="ECO:0000313" key="10">
    <source>
        <dbReference type="Proteomes" id="UP000270743"/>
    </source>
</evidence>
<protein>
    <submittedName>
        <fullName evidence="9">Undecaprenyl-phosphate alpha-N-acetylglucosaminyl 1-phosphate transferase</fullName>
        <ecNumber evidence="9">2.7.8.33</ecNumber>
    </submittedName>
</protein>
<keyword evidence="3 9" id="KW-0808">Transferase</keyword>
<evidence type="ECO:0000313" key="9">
    <source>
        <dbReference type="EMBL" id="VDS07865.1"/>
    </source>
</evidence>
<dbReference type="Proteomes" id="UP000270743">
    <property type="component" value="Unassembled WGS sequence"/>
</dbReference>
<evidence type="ECO:0000256" key="8">
    <source>
        <dbReference type="SAM" id="Phobius"/>
    </source>
</evidence>
<keyword evidence="2" id="KW-1003">Cell membrane</keyword>
<organism evidence="9 10">
    <name type="scientific">Paracoccus haematequi</name>
    <dbReference type="NCBI Taxonomy" id="2491866"/>
    <lineage>
        <taxon>Bacteria</taxon>
        <taxon>Pseudomonadati</taxon>
        <taxon>Pseudomonadota</taxon>
        <taxon>Alphaproteobacteria</taxon>
        <taxon>Rhodobacterales</taxon>
        <taxon>Paracoccaceae</taxon>
        <taxon>Paracoccus</taxon>
    </lineage>
</organism>
<evidence type="ECO:0000256" key="3">
    <source>
        <dbReference type="ARBA" id="ARBA00022679"/>
    </source>
</evidence>
<evidence type="ECO:0000256" key="7">
    <source>
        <dbReference type="PIRSR" id="PIRSR600715-1"/>
    </source>
</evidence>
<dbReference type="CDD" id="cd06912">
    <property type="entry name" value="GT_MraY_like"/>
    <property type="match status" value="1"/>
</dbReference>
<gene>
    <name evidence="9" type="primary">wecA</name>
    <name evidence="9" type="ORF">PARHAE_01044</name>
</gene>
<dbReference type="AlphaFoldDB" id="A0A3S4GM29"/>
<keyword evidence="6 8" id="KW-0472">Membrane</keyword>
<dbReference type="GO" id="GO:0046872">
    <property type="term" value="F:metal ion binding"/>
    <property type="evidence" value="ECO:0007669"/>
    <property type="project" value="UniProtKB-KW"/>
</dbReference>
<dbReference type="EC" id="2.7.8.33" evidence="9"/>
<comment type="cofactor">
    <cofactor evidence="7">
        <name>Mg(2+)</name>
        <dbReference type="ChEBI" id="CHEBI:18420"/>
    </cofactor>
</comment>
<keyword evidence="7" id="KW-0460">Magnesium</keyword>
<feature type="transmembrane region" description="Helical" evidence="8">
    <location>
        <begin position="249"/>
        <end position="268"/>
    </location>
</feature>
<sequence>MYFGAVVGGLILPAEAAALWWTICLSALPGFLTGFAEDVTKSVSVRTRLLATIVSGLIFCLVSGYTLGPPGLPGVDQLMGFWLVSLLITSFAMGGIANAINIIDGVNGLASGTAIIILSGFALIAWQVQDDAVLAICLLMIGAIAGFFLMNFPLGRIFFGDAGAYATGFVLAVIAVILPLRNTGLSPILGLLALAYPVIETMVSIHRRMIRQGTHPGQPDRLHLHSLVYRDFARRLARAIGAPQLRNPMTALVIWVLPLTSTALLVHFADSTPAIWLCLALLTLVYLAIYRRVAMLVPMLRWLRRDRSARLRVSGAPPERPGHTEQA</sequence>
<name>A0A3S4GM29_9RHOB</name>
<reference evidence="9 10" key="1">
    <citation type="submission" date="2018-12" db="EMBL/GenBank/DDBJ databases">
        <authorList>
            <person name="Criscuolo A."/>
        </authorList>
    </citation>
    <scope>NUCLEOTIDE SEQUENCE [LARGE SCALE GENOMIC DNA]</scope>
    <source>
        <strain evidence="9">ACIP1116241</strain>
    </source>
</reference>
<dbReference type="GO" id="GO:0005886">
    <property type="term" value="C:plasma membrane"/>
    <property type="evidence" value="ECO:0007669"/>
    <property type="project" value="UniProtKB-SubCell"/>
</dbReference>
<feature type="binding site" evidence="7">
    <location>
        <position position="161"/>
    </location>
    <ligand>
        <name>Mg(2+)</name>
        <dbReference type="ChEBI" id="CHEBI:18420"/>
    </ligand>
</feature>
<feature type="transmembrane region" description="Helical" evidence="8">
    <location>
        <begin position="184"/>
        <end position="203"/>
    </location>
</feature>
<dbReference type="EMBL" id="UZWE01000024">
    <property type="protein sequence ID" value="VDS07865.1"/>
    <property type="molecule type" value="Genomic_DNA"/>
</dbReference>
<keyword evidence="4 8" id="KW-0812">Transmembrane</keyword>
<feature type="transmembrane region" description="Helical" evidence="8">
    <location>
        <begin position="106"/>
        <end position="126"/>
    </location>
</feature>
<dbReference type="RefSeq" id="WP_241232693.1">
    <property type="nucleotide sequence ID" value="NZ_UZWE01000024.1"/>
</dbReference>
<accession>A0A3S4GM29</accession>
<feature type="transmembrane region" description="Helical" evidence="8">
    <location>
        <begin position="48"/>
        <end position="67"/>
    </location>
</feature>
<dbReference type="GO" id="GO:0036380">
    <property type="term" value="F:UDP-N-acetylglucosamine-undecaprenyl-phosphate N-acetylglucosaminephosphotransferase activity"/>
    <property type="evidence" value="ECO:0007669"/>
    <property type="project" value="UniProtKB-EC"/>
</dbReference>
<feature type="transmembrane region" description="Helical" evidence="8">
    <location>
        <begin position="79"/>
        <end position="99"/>
    </location>
</feature>
<dbReference type="GO" id="GO:0044038">
    <property type="term" value="P:cell wall macromolecule biosynthetic process"/>
    <property type="evidence" value="ECO:0007669"/>
    <property type="project" value="TreeGrafter"/>
</dbReference>
<evidence type="ECO:0000256" key="4">
    <source>
        <dbReference type="ARBA" id="ARBA00022692"/>
    </source>
</evidence>
<feature type="transmembrane region" description="Helical" evidence="8">
    <location>
        <begin position="132"/>
        <end position="150"/>
    </location>
</feature>
<feature type="binding site" evidence="7">
    <location>
        <position position="101"/>
    </location>
    <ligand>
        <name>Mg(2+)</name>
        <dbReference type="ChEBI" id="CHEBI:18420"/>
    </ligand>
</feature>
<evidence type="ECO:0000256" key="6">
    <source>
        <dbReference type="ARBA" id="ARBA00023136"/>
    </source>
</evidence>
<keyword evidence="7" id="KW-0479">Metal-binding</keyword>
<comment type="subcellular location">
    <subcellularLocation>
        <location evidence="1">Cell membrane</location>
        <topology evidence="1">Multi-pass membrane protein</topology>
    </subcellularLocation>
</comment>
<feature type="transmembrane region" description="Helical" evidence="8">
    <location>
        <begin position="18"/>
        <end position="36"/>
    </location>
</feature>
<keyword evidence="5 8" id="KW-1133">Transmembrane helix</keyword>
<feature type="transmembrane region" description="Helical" evidence="8">
    <location>
        <begin position="274"/>
        <end position="300"/>
    </location>
</feature>
<evidence type="ECO:0000256" key="1">
    <source>
        <dbReference type="ARBA" id="ARBA00004651"/>
    </source>
</evidence>
<dbReference type="Pfam" id="PF00953">
    <property type="entry name" value="Glycos_transf_4"/>
    <property type="match status" value="1"/>
</dbReference>
<proteinExistence type="predicted"/>
<dbReference type="PANTHER" id="PTHR22926">
    <property type="entry name" value="PHOSPHO-N-ACETYLMURAMOYL-PENTAPEPTIDE-TRANSFERASE"/>
    <property type="match status" value="1"/>
</dbReference>